<feature type="transmembrane region" description="Helical" evidence="1">
    <location>
        <begin position="21"/>
        <end position="41"/>
    </location>
</feature>
<sequence length="224" mass="25060">MRYSRNGRWRRYKQSRKLLRLGLYSGLLATPLLVGVVPVTWAHDQHTLTIMSTVLEGAIHGRFNGSYQGHPNQAVFDDLVPGDIIFCHDAGGGYGYYTHCALYVGNGKVVESSNFREGTHVIPVQSFHGYDEVRVKRVLCSYPLRLRAAHYALAQVDRGYSIFGGLHDHNSMYCSKLVWSAFDAQGVQLCAQSRWIIPDDLAVSPKLQEVKTSSLGKGVLSRFK</sequence>
<keyword evidence="3" id="KW-1185">Reference proteome</keyword>
<evidence type="ECO:0000256" key="1">
    <source>
        <dbReference type="SAM" id="Phobius"/>
    </source>
</evidence>
<organism evidence="2 3">
    <name type="scientific">Alicyclobacillus fastidiosus</name>
    <dbReference type="NCBI Taxonomy" id="392011"/>
    <lineage>
        <taxon>Bacteria</taxon>
        <taxon>Bacillati</taxon>
        <taxon>Bacillota</taxon>
        <taxon>Bacilli</taxon>
        <taxon>Bacillales</taxon>
        <taxon>Alicyclobacillaceae</taxon>
        <taxon>Alicyclobacillus</taxon>
    </lineage>
</organism>
<dbReference type="InterPro" id="IPR038765">
    <property type="entry name" value="Papain-like_cys_pep_sf"/>
</dbReference>
<dbReference type="Proteomes" id="UP001164761">
    <property type="component" value="Chromosome"/>
</dbReference>
<gene>
    <name evidence="2" type="ORF">NZD89_00310</name>
</gene>
<reference evidence="2" key="1">
    <citation type="submission" date="2022-08" db="EMBL/GenBank/DDBJ databases">
        <title>Alicyclobacillus fastidiosus DSM 17978, complete genome.</title>
        <authorList>
            <person name="Wang Q."/>
            <person name="Cai R."/>
            <person name="Wang Z."/>
        </authorList>
    </citation>
    <scope>NUCLEOTIDE SEQUENCE</scope>
    <source>
        <strain evidence="2">DSM 17978</strain>
    </source>
</reference>
<evidence type="ECO:0000313" key="2">
    <source>
        <dbReference type="EMBL" id="WAH42007.1"/>
    </source>
</evidence>
<keyword evidence="1" id="KW-0472">Membrane</keyword>
<accession>A0ABY6ZHL5</accession>
<protein>
    <submittedName>
        <fullName evidence="2">YiiX/YebB-like N1pC/P60 family cysteine hydrolase</fullName>
    </submittedName>
</protein>
<name>A0ABY6ZHL5_9BACL</name>
<dbReference type="EMBL" id="CP104067">
    <property type="protein sequence ID" value="WAH42007.1"/>
    <property type="molecule type" value="Genomic_DNA"/>
</dbReference>
<proteinExistence type="predicted"/>
<keyword evidence="1" id="KW-1133">Transmembrane helix</keyword>
<dbReference type="Pfam" id="PF05708">
    <property type="entry name" value="Peptidase_C92"/>
    <property type="match status" value="1"/>
</dbReference>
<dbReference type="RefSeq" id="WP_268005902.1">
    <property type="nucleotide sequence ID" value="NZ_BSUT01000001.1"/>
</dbReference>
<evidence type="ECO:0000313" key="3">
    <source>
        <dbReference type="Proteomes" id="UP001164761"/>
    </source>
</evidence>
<dbReference type="InterPro" id="IPR024453">
    <property type="entry name" value="Peptidase_C92"/>
</dbReference>
<keyword evidence="1" id="KW-0812">Transmembrane</keyword>
<dbReference type="SUPFAM" id="SSF54001">
    <property type="entry name" value="Cysteine proteinases"/>
    <property type="match status" value="1"/>
</dbReference>
<dbReference type="Gene3D" id="3.90.1720.10">
    <property type="entry name" value="endopeptidase domain like (from Nostoc punctiforme)"/>
    <property type="match status" value="1"/>
</dbReference>